<dbReference type="SUPFAM" id="SSF54427">
    <property type="entry name" value="NTF2-like"/>
    <property type="match status" value="1"/>
</dbReference>
<sequence>MQPIGADVLAHVHQLYGAQSRHIDEGRAAGWAATFTADGEFRSPSYPEPAIGTTALVEFAERFAAADRDAGARTRHVITNLVAEPAGPGALTVHGYLQIVRTAAGESRLLRMTTFTDELVADGGTWRVRRREVRRDDAR</sequence>
<dbReference type="Pfam" id="PF13577">
    <property type="entry name" value="SnoaL_4"/>
    <property type="match status" value="1"/>
</dbReference>
<reference evidence="3" key="1">
    <citation type="journal article" date="2019" name="Int. J. Syst. Evol. Microbiol.">
        <title>The Global Catalogue of Microorganisms (GCM) 10K type strain sequencing project: providing services to taxonomists for standard genome sequencing and annotation.</title>
        <authorList>
            <consortium name="The Broad Institute Genomics Platform"/>
            <consortium name="The Broad Institute Genome Sequencing Center for Infectious Disease"/>
            <person name="Wu L."/>
            <person name="Ma J."/>
        </authorList>
    </citation>
    <scope>NUCLEOTIDE SEQUENCE [LARGE SCALE GENOMIC DNA]</scope>
    <source>
        <strain evidence="3">JCM 9687</strain>
    </source>
</reference>
<dbReference type="RefSeq" id="WP_224960285.1">
    <property type="nucleotide sequence ID" value="NZ_BAAAYK010000038.1"/>
</dbReference>
<comment type="caution">
    <text evidence="2">The sequence shown here is derived from an EMBL/GenBank/DDBJ whole genome shotgun (WGS) entry which is preliminary data.</text>
</comment>
<accession>A0ABP6RS42</accession>
<protein>
    <recommendedName>
        <fullName evidence="1">SnoaL-like domain-containing protein</fullName>
    </recommendedName>
</protein>
<dbReference type="CDD" id="cd00531">
    <property type="entry name" value="NTF2_like"/>
    <property type="match status" value="1"/>
</dbReference>
<gene>
    <name evidence="2" type="ORF">GCM10020366_39460</name>
</gene>
<evidence type="ECO:0000259" key="1">
    <source>
        <dbReference type="Pfam" id="PF13577"/>
    </source>
</evidence>
<organism evidence="2 3">
    <name type="scientific">Saccharopolyspora gregorii</name>
    <dbReference type="NCBI Taxonomy" id="33914"/>
    <lineage>
        <taxon>Bacteria</taxon>
        <taxon>Bacillati</taxon>
        <taxon>Actinomycetota</taxon>
        <taxon>Actinomycetes</taxon>
        <taxon>Pseudonocardiales</taxon>
        <taxon>Pseudonocardiaceae</taxon>
        <taxon>Saccharopolyspora</taxon>
    </lineage>
</organism>
<name>A0ABP6RS42_9PSEU</name>
<dbReference type="EMBL" id="BAAAYK010000038">
    <property type="protein sequence ID" value="GAA3360245.1"/>
    <property type="molecule type" value="Genomic_DNA"/>
</dbReference>
<dbReference type="InterPro" id="IPR037401">
    <property type="entry name" value="SnoaL-like"/>
</dbReference>
<dbReference type="InterPro" id="IPR032710">
    <property type="entry name" value="NTF2-like_dom_sf"/>
</dbReference>
<evidence type="ECO:0000313" key="3">
    <source>
        <dbReference type="Proteomes" id="UP001500483"/>
    </source>
</evidence>
<feature type="domain" description="SnoaL-like" evidence="1">
    <location>
        <begin position="10"/>
        <end position="131"/>
    </location>
</feature>
<evidence type="ECO:0000313" key="2">
    <source>
        <dbReference type="EMBL" id="GAA3360245.1"/>
    </source>
</evidence>
<dbReference type="Gene3D" id="3.10.450.50">
    <property type="match status" value="1"/>
</dbReference>
<dbReference type="Proteomes" id="UP001500483">
    <property type="component" value="Unassembled WGS sequence"/>
</dbReference>
<keyword evidence="3" id="KW-1185">Reference proteome</keyword>
<proteinExistence type="predicted"/>